<dbReference type="Proteomes" id="UP000245380">
    <property type="component" value="Unassembled WGS sequence"/>
</dbReference>
<protein>
    <recommendedName>
        <fullName evidence="3">DUF3055 domain-containing protein</fullName>
    </recommendedName>
</protein>
<reference evidence="1 2" key="1">
    <citation type="submission" date="2016-11" db="EMBL/GenBank/DDBJ databases">
        <title>Comparative genomics of Acidibacillus ferroxidans species.</title>
        <authorList>
            <person name="Oliveira G."/>
            <person name="Nunes G."/>
            <person name="Oliveira R."/>
            <person name="Araujo F."/>
            <person name="Salim A."/>
            <person name="Scholte L."/>
            <person name="Morais D."/>
            <person name="Nancucheo I."/>
            <person name="Johnson D.B."/>
            <person name="Grail B."/>
            <person name="Bittencourt J."/>
            <person name="Valadares R."/>
        </authorList>
    </citation>
    <scope>NUCLEOTIDE SEQUENCE [LARGE SCALE GENOMIC DNA]</scope>
    <source>
        <strain evidence="1 2">Y002</strain>
    </source>
</reference>
<dbReference type="AlphaFoldDB" id="A0A2U3D8X5"/>
<gene>
    <name evidence="1" type="ORF">BM613_07025</name>
</gene>
<evidence type="ECO:0000313" key="2">
    <source>
        <dbReference type="Proteomes" id="UP000245380"/>
    </source>
</evidence>
<evidence type="ECO:0000313" key="1">
    <source>
        <dbReference type="EMBL" id="PWI57732.1"/>
    </source>
</evidence>
<proteinExistence type="predicted"/>
<sequence length="88" mass="9724">MENLDLLYDETEQCPVRYVGFIGLHSHFDLAIVSTSHFYAKKMVISTQTGKMALLSAQEAEDVAYLSSVFAITADEAEELSAFLCANL</sequence>
<dbReference type="RefSeq" id="WP_181362945.1">
    <property type="nucleotide sequence ID" value="NZ_MPDK01000009.1"/>
</dbReference>
<dbReference type="Pfam" id="PF11256">
    <property type="entry name" value="SAV0927-like"/>
    <property type="match status" value="1"/>
</dbReference>
<name>A0A2U3D8X5_SULT2</name>
<dbReference type="InterPro" id="IPR021415">
    <property type="entry name" value="SAV0927-like"/>
</dbReference>
<dbReference type="EMBL" id="MPDK01000009">
    <property type="protein sequence ID" value="PWI57732.1"/>
    <property type="molecule type" value="Genomic_DNA"/>
</dbReference>
<comment type="caution">
    <text evidence="1">The sequence shown here is derived from an EMBL/GenBank/DDBJ whole genome shotgun (WGS) entry which is preliminary data.</text>
</comment>
<organism evidence="1 2">
    <name type="scientific">Sulfoacidibacillus thermotolerans</name>
    <name type="common">Acidibacillus sulfuroxidans</name>
    <dbReference type="NCBI Taxonomy" id="1765684"/>
    <lineage>
        <taxon>Bacteria</taxon>
        <taxon>Bacillati</taxon>
        <taxon>Bacillota</taxon>
        <taxon>Bacilli</taxon>
        <taxon>Bacillales</taxon>
        <taxon>Alicyclobacillaceae</taxon>
        <taxon>Sulfoacidibacillus</taxon>
    </lineage>
</organism>
<evidence type="ECO:0008006" key="3">
    <source>
        <dbReference type="Google" id="ProtNLM"/>
    </source>
</evidence>
<accession>A0A2U3D8X5</accession>
<keyword evidence="2" id="KW-1185">Reference proteome</keyword>